<organism evidence="2 3">
    <name type="scientific">Devosia pacifica</name>
    <dbReference type="NCBI Taxonomy" id="1335967"/>
    <lineage>
        <taxon>Bacteria</taxon>
        <taxon>Pseudomonadati</taxon>
        <taxon>Pseudomonadota</taxon>
        <taxon>Alphaproteobacteria</taxon>
        <taxon>Hyphomicrobiales</taxon>
        <taxon>Devosiaceae</taxon>
        <taxon>Devosia</taxon>
    </lineage>
</organism>
<keyword evidence="3" id="KW-1185">Reference proteome</keyword>
<evidence type="ECO:0000256" key="1">
    <source>
        <dbReference type="SAM" id="MobiDB-lite"/>
    </source>
</evidence>
<dbReference type="EMBL" id="BMZE01000003">
    <property type="protein sequence ID" value="GHA32551.1"/>
    <property type="molecule type" value="Genomic_DNA"/>
</dbReference>
<sequence>MGVLSFRRKAGNACEQDLDWSQQELADFFRAHRLLTQNGVSIGMDRGLSDQGEPWMAFFDPGTLDVFMHVARIDGKCVLVCDPLSIRITANDIGSLIEQFELEVRQYLEIKSERPSNVVLHPAAKVIMSISAVFLLFKLDNASQAYAREAAAGGANTDLRKEGVNNIARAQSVMGRLFDTVDSPVAIAALASIILASDHLLQSAGGKELGANLLSTEILSFDDAETDALALDGSNQTNVEFFRDASTEAVVDLTQDGGAQQIGQPSISIVQEIDLAAAQMAVPLPIEAPVLTKLSTQAVPAPAEDADAAQPATAATATEATKASQPSSGTSAEAATSAAAGETSQGTTGTGAAKPTSTYDEAEAVLRKTFNWSWSDTDANTPLTVSLSPKLGLEAKTPESSAFSINFDNMNDVLSNVGFATETSMSVDALQSMLQHIVSGLGGFDVAARDGKLLIEQHDLHDLEASEVGIWTNVMSDGSSISIVGALELLDDVGQLALTA</sequence>
<reference evidence="2" key="1">
    <citation type="journal article" date="2014" name="Int. J. Syst. Evol. Microbiol.">
        <title>Complete genome sequence of Corynebacterium casei LMG S-19264T (=DSM 44701T), isolated from a smear-ripened cheese.</title>
        <authorList>
            <consortium name="US DOE Joint Genome Institute (JGI-PGF)"/>
            <person name="Walter F."/>
            <person name="Albersmeier A."/>
            <person name="Kalinowski J."/>
            <person name="Ruckert C."/>
        </authorList>
    </citation>
    <scope>NUCLEOTIDE SEQUENCE</scope>
    <source>
        <strain evidence="2">KCTC 32437</strain>
    </source>
</reference>
<dbReference type="Proteomes" id="UP000646579">
    <property type="component" value="Unassembled WGS sequence"/>
</dbReference>
<feature type="compositionally biased region" description="Low complexity" evidence="1">
    <location>
        <begin position="302"/>
        <end position="353"/>
    </location>
</feature>
<protein>
    <submittedName>
        <fullName evidence="2">Uncharacterized protein</fullName>
    </submittedName>
</protein>
<evidence type="ECO:0000313" key="3">
    <source>
        <dbReference type="Proteomes" id="UP000646579"/>
    </source>
</evidence>
<dbReference type="RefSeq" id="WP_189426602.1">
    <property type="nucleotide sequence ID" value="NZ_BMZE01000003.1"/>
</dbReference>
<gene>
    <name evidence="2" type="ORF">GCM10007989_30810</name>
</gene>
<proteinExistence type="predicted"/>
<evidence type="ECO:0000313" key="2">
    <source>
        <dbReference type="EMBL" id="GHA32551.1"/>
    </source>
</evidence>
<dbReference type="AlphaFoldDB" id="A0A918SBA5"/>
<feature type="region of interest" description="Disordered" evidence="1">
    <location>
        <begin position="302"/>
        <end position="358"/>
    </location>
</feature>
<accession>A0A918SBA5</accession>
<reference evidence="2" key="2">
    <citation type="submission" date="2020-09" db="EMBL/GenBank/DDBJ databases">
        <authorList>
            <person name="Sun Q."/>
            <person name="Kim S."/>
        </authorList>
    </citation>
    <scope>NUCLEOTIDE SEQUENCE</scope>
    <source>
        <strain evidence="2">KCTC 32437</strain>
    </source>
</reference>
<name>A0A918SBA5_9HYPH</name>
<comment type="caution">
    <text evidence="2">The sequence shown here is derived from an EMBL/GenBank/DDBJ whole genome shotgun (WGS) entry which is preliminary data.</text>
</comment>